<dbReference type="RefSeq" id="WP_382036133.1">
    <property type="nucleotide sequence ID" value="NZ_JBHSKJ010000001.1"/>
</dbReference>
<evidence type="ECO:0008006" key="4">
    <source>
        <dbReference type="Google" id="ProtNLM"/>
    </source>
</evidence>
<dbReference type="EMBL" id="JBHSKJ010000001">
    <property type="protein sequence ID" value="MFC5143391.1"/>
    <property type="molecule type" value="Genomic_DNA"/>
</dbReference>
<dbReference type="Proteomes" id="UP001596222">
    <property type="component" value="Unassembled WGS sequence"/>
</dbReference>
<protein>
    <recommendedName>
        <fullName evidence="4">Baseplate assembly protein</fullName>
    </recommendedName>
</protein>
<comment type="caution">
    <text evidence="2">The sequence shown here is derived from an EMBL/GenBank/DDBJ whole genome shotgun (WGS) entry which is preliminary data.</text>
</comment>
<gene>
    <name evidence="2" type="ORF">ACFPP6_01555</name>
</gene>
<proteinExistence type="predicted"/>
<evidence type="ECO:0000313" key="2">
    <source>
        <dbReference type="EMBL" id="MFC5143391.1"/>
    </source>
</evidence>
<feature type="region of interest" description="Disordered" evidence="1">
    <location>
        <begin position="1"/>
        <end position="42"/>
    </location>
</feature>
<organism evidence="2 3">
    <name type="scientific">Streptomyces aureoversilis</name>
    <dbReference type="NCBI Taxonomy" id="67277"/>
    <lineage>
        <taxon>Bacteria</taxon>
        <taxon>Bacillati</taxon>
        <taxon>Actinomycetota</taxon>
        <taxon>Actinomycetes</taxon>
        <taxon>Kitasatosporales</taxon>
        <taxon>Streptomycetaceae</taxon>
        <taxon>Streptomyces</taxon>
    </lineage>
</organism>
<dbReference type="InterPro" id="IPR036375">
    <property type="entry name" value="Hemopexin-like_dom_sf"/>
</dbReference>
<name>A0ABV9ZSE6_9ACTN</name>
<feature type="region of interest" description="Disordered" evidence="1">
    <location>
        <begin position="721"/>
        <end position="749"/>
    </location>
</feature>
<reference evidence="3" key="1">
    <citation type="journal article" date="2019" name="Int. J. Syst. Evol. Microbiol.">
        <title>The Global Catalogue of Microorganisms (GCM) 10K type strain sequencing project: providing services to taxonomists for standard genome sequencing and annotation.</title>
        <authorList>
            <consortium name="The Broad Institute Genomics Platform"/>
            <consortium name="The Broad Institute Genome Sequencing Center for Infectious Disease"/>
            <person name="Wu L."/>
            <person name="Ma J."/>
        </authorList>
    </citation>
    <scope>NUCLEOTIDE SEQUENCE [LARGE SCALE GENOMIC DNA]</scope>
    <source>
        <strain evidence="3">CGMCC 4.1641</strain>
    </source>
</reference>
<evidence type="ECO:0000256" key="1">
    <source>
        <dbReference type="SAM" id="MobiDB-lite"/>
    </source>
</evidence>
<keyword evidence="3" id="KW-1185">Reference proteome</keyword>
<dbReference type="Gene3D" id="2.110.10.10">
    <property type="entry name" value="Hemopexin-like domain"/>
    <property type="match status" value="1"/>
</dbReference>
<feature type="region of interest" description="Disordered" evidence="1">
    <location>
        <begin position="405"/>
        <end position="433"/>
    </location>
</feature>
<feature type="compositionally biased region" description="Low complexity" evidence="1">
    <location>
        <begin position="1"/>
        <end position="27"/>
    </location>
</feature>
<accession>A0ABV9ZSE6</accession>
<evidence type="ECO:0000313" key="3">
    <source>
        <dbReference type="Proteomes" id="UP001596222"/>
    </source>
</evidence>
<sequence>MSISLPTPGPGSASPPASASVPEPDSAGGPADPSGVPVPDLDDLRFQPLVDAAKRALPERVPEWTDHNVSDPGVTLIEACAERADQLSYRLDRMTDRQRSALLRLMGITSLPASPARVVVEFSRGGALPSLAIPEGTEVRTGDGDDAVVMRTVALLTLTEGQASGCVEAVEQPVTYNEVLGIADGAPGGRFATSQRPWRPGAPAADPPFGPPVTVRVNGVVWPPVRTFAEAELDTLAHWWDDAACEVVFGPLVPEESGSAQHGAKPSAGAVISAEYTAYRGGKGGVPAGTPLTVASPAGLTAAVRTVLAPAQDAEDWRQALERAGLGLAPLRRAVTAADHEQLIEEHVDGLARVRVTALTRPTDSRVPEAFGVPQRPAEVLACAVAARNPSRAVHYYDDNGTITARPLPLRMPDTDEAGGTGAPTRGGETDDVPDEVQQAKCLNAVIRTGELQPKLPVEQPPRLWFYGRHCLWDGGVGQREIRQEFPGLPEAFCADLDDVAVLADPATPDVYELFFFKGEIFYHRAYSVVSGGRGFLPLPDSRGVTSRISEAFPGLSPQCQDTPDAVAVVNGVFYFMKGTRTEPALWRSEDALLHVLLVPRTDADPGRKPSAGEFAIPAEVLTRVSAVVDASRLLGESLGAGPPRYHSFGVTATVRPWSSTEEDEARARQAAERALRRFFHPTAGGPDGRGWPWGRRVHAGDVFTALEPLPELRGTLAVGLTLPPVQGGDGNDDGNDDGNGNGGSRVVTSVEVSDGGLVLLDGVDITVARPED</sequence>